<dbReference type="EMBL" id="JAFEMC010000004">
    <property type="protein sequence ID" value="MBM6577460.1"/>
    <property type="molecule type" value="Genomic_DNA"/>
</dbReference>
<comment type="similarity">
    <text evidence="1">Belongs to the sodium:galactoside symporter (TC 2.A.2) family.</text>
</comment>
<feature type="transmembrane region" description="Helical" evidence="2">
    <location>
        <begin position="82"/>
        <end position="101"/>
    </location>
</feature>
<evidence type="ECO:0000256" key="2">
    <source>
        <dbReference type="SAM" id="Phobius"/>
    </source>
</evidence>
<feature type="transmembrane region" description="Helical" evidence="2">
    <location>
        <begin position="338"/>
        <end position="357"/>
    </location>
</feature>
<dbReference type="InterPro" id="IPR039672">
    <property type="entry name" value="MFS_2"/>
</dbReference>
<feature type="transmembrane region" description="Helical" evidence="2">
    <location>
        <begin position="122"/>
        <end position="138"/>
    </location>
</feature>
<organism evidence="3 4">
    <name type="scientific">Sphingomonas longa</name>
    <dbReference type="NCBI Taxonomy" id="2778730"/>
    <lineage>
        <taxon>Bacteria</taxon>
        <taxon>Pseudomonadati</taxon>
        <taxon>Pseudomonadota</taxon>
        <taxon>Alphaproteobacteria</taxon>
        <taxon>Sphingomonadales</taxon>
        <taxon>Sphingomonadaceae</taxon>
        <taxon>Sphingomonas</taxon>
    </lineage>
</organism>
<feature type="transmembrane region" description="Helical" evidence="2">
    <location>
        <begin position="225"/>
        <end position="244"/>
    </location>
</feature>
<dbReference type="Pfam" id="PF13347">
    <property type="entry name" value="MFS_2"/>
    <property type="match status" value="1"/>
</dbReference>
<feature type="transmembrane region" description="Helical" evidence="2">
    <location>
        <begin position="192"/>
        <end position="213"/>
    </location>
</feature>
<dbReference type="PANTHER" id="PTHR11328">
    <property type="entry name" value="MAJOR FACILITATOR SUPERFAMILY DOMAIN-CONTAINING PROTEIN"/>
    <property type="match status" value="1"/>
</dbReference>
<dbReference type="NCBIfam" id="TIGR00792">
    <property type="entry name" value="gph"/>
    <property type="match status" value="1"/>
</dbReference>
<dbReference type="Proteomes" id="UP000763641">
    <property type="component" value="Unassembled WGS sequence"/>
</dbReference>
<evidence type="ECO:0000313" key="4">
    <source>
        <dbReference type="Proteomes" id="UP000763641"/>
    </source>
</evidence>
<feature type="transmembrane region" description="Helical" evidence="2">
    <location>
        <begin position="411"/>
        <end position="433"/>
    </location>
</feature>
<protein>
    <submittedName>
        <fullName evidence="3">MFS transporter</fullName>
    </submittedName>
</protein>
<comment type="caution">
    <text evidence="3">The sequence shown here is derived from an EMBL/GenBank/DDBJ whole genome shotgun (WGS) entry which is preliminary data.</text>
</comment>
<dbReference type="CDD" id="cd17332">
    <property type="entry name" value="MFS_MelB_like"/>
    <property type="match status" value="1"/>
</dbReference>
<dbReference type="SUPFAM" id="SSF103473">
    <property type="entry name" value="MFS general substrate transporter"/>
    <property type="match status" value="1"/>
</dbReference>
<keyword evidence="2" id="KW-0472">Membrane</keyword>
<feature type="transmembrane region" description="Helical" evidence="2">
    <location>
        <begin position="445"/>
        <end position="465"/>
    </location>
</feature>
<dbReference type="InterPro" id="IPR001927">
    <property type="entry name" value="Na/Gal_symport"/>
</dbReference>
<feature type="transmembrane region" description="Helical" evidence="2">
    <location>
        <begin position="52"/>
        <end position="76"/>
    </location>
</feature>
<accession>A0ABS2D961</accession>
<reference evidence="3 4" key="1">
    <citation type="submission" date="2020-12" db="EMBL/GenBank/DDBJ databases">
        <title>Sphingomonas sp.</title>
        <authorList>
            <person name="Kim M.K."/>
        </authorList>
    </citation>
    <scope>NUCLEOTIDE SEQUENCE [LARGE SCALE GENOMIC DNA]</scope>
    <source>
        <strain evidence="3 4">BT552</strain>
    </source>
</reference>
<feature type="transmembrane region" description="Helical" evidence="2">
    <location>
        <begin position="150"/>
        <end position="172"/>
    </location>
</feature>
<dbReference type="RefSeq" id="WP_204199568.1">
    <property type="nucleotide sequence ID" value="NZ_JAFEMC010000004.1"/>
</dbReference>
<feature type="transmembrane region" description="Helical" evidence="2">
    <location>
        <begin position="276"/>
        <end position="301"/>
    </location>
</feature>
<name>A0ABS2D961_9SPHN</name>
<keyword evidence="4" id="KW-1185">Reference proteome</keyword>
<evidence type="ECO:0000313" key="3">
    <source>
        <dbReference type="EMBL" id="MBM6577460.1"/>
    </source>
</evidence>
<dbReference type="PANTHER" id="PTHR11328:SF24">
    <property type="entry name" value="MAJOR FACILITATOR SUPERFAMILY (MFS) PROFILE DOMAIN-CONTAINING PROTEIN"/>
    <property type="match status" value="1"/>
</dbReference>
<dbReference type="Gene3D" id="1.20.1250.20">
    <property type="entry name" value="MFS general substrate transporter like domains"/>
    <property type="match status" value="1"/>
</dbReference>
<keyword evidence="2" id="KW-0812">Transmembrane</keyword>
<feature type="transmembrane region" description="Helical" evidence="2">
    <location>
        <begin position="307"/>
        <end position="326"/>
    </location>
</feature>
<feature type="transmembrane region" description="Helical" evidence="2">
    <location>
        <begin position="363"/>
        <end position="390"/>
    </location>
</feature>
<gene>
    <name evidence="3" type="ORF">ILT43_13850</name>
</gene>
<sequence length="486" mass="52081">MNQHGTARATAPIDREGKMGGMAVMENGGRVGDGTPGRRAVSGLPVPFFEKVCYGLGDAGGTIITGLIANFLTFYYTDVFGLAPAVVGIIFVSLRIFDAISDPLIGIMADRTQTRWGKFRPYLLWTALPVGISCFLTFQSPDLGYDGKVAYAAATYFLLALSYSLNNVPYCALITRMTDSAEDGVSCQSVRFALVAVASFTVSVGLPIMVRYLGGADIARGYRDGVAILSAIAVVLFLICFLFVRERVTDTAASEEASLRVAVANTLGNTQLRLTFVMTLLLIGIFNTKGGAALYFITYVLNGDATYQALFFGTATIGGFIGSIVVQLFTRRFAIRDVYVWVNLILVAGHFAAFFVPGDMPNLWLVLVALCCIVLGCTLPLHFTLIQLADQYGEWKTGMRSSGMSFAFNQFFVKLAWALAGVLISTVLVAVSYRAGAGNQTPLSLTGITLLSTIVPGILHLLLALTASRLVLNRATIAAMTAGRPT</sequence>
<dbReference type="InterPro" id="IPR036259">
    <property type="entry name" value="MFS_trans_sf"/>
</dbReference>
<proteinExistence type="inferred from homology"/>
<keyword evidence="2" id="KW-1133">Transmembrane helix</keyword>
<evidence type="ECO:0000256" key="1">
    <source>
        <dbReference type="ARBA" id="ARBA00009617"/>
    </source>
</evidence>